<dbReference type="RefSeq" id="WP_206475896.1">
    <property type="nucleotide sequence ID" value="NZ_JBFBMH010000002.1"/>
</dbReference>
<evidence type="ECO:0000313" key="2">
    <source>
        <dbReference type="Proteomes" id="UP001553715"/>
    </source>
</evidence>
<dbReference type="Proteomes" id="UP001553715">
    <property type="component" value="Unassembled WGS sequence"/>
</dbReference>
<comment type="caution">
    <text evidence="1">The sequence shown here is derived from an EMBL/GenBank/DDBJ whole genome shotgun (WGS) entry which is preliminary data.</text>
</comment>
<sequence length="451" mass="49757">MASPTPLSPLHDWLGALDEDDIRSLLDLAARDVAGLADWLETRRAAASDDPGDLLAIVNRDLAPTRRFYDYYQANHYASNAYDTVQLLSDQAAQATPALIPVIERAITLTTRAILKSDDSSGLQGDLVRTLLDAHATAVRSASPALTQPEQTRLVKWIVKYRYGGTQDFFDPDIVAYAPGLSATSVAQYRKAIAGIDLGESGGYPLRRLAVLDRDRDAIVAASGGEPTNALVAKSLVADLDEAGLHEDAVAYAQMGVRLDSRGWDRTLIDLLVEDAVTRSAADEAVTLRRSWFARFTQSTAFDALRETASHAGVWEDERPDAEEKLSLNDPRGFVRYLLAEDRGDQAWDFATARIDPTEAADVWLNLCKYRSATRPADTLPVYRAILQQTLVVTDKRNYRSAAEILKRMRHVAQSAGADHEAEFTVFLSQVVEQNRRRPTCIAAFRKAKLI</sequence>
<organism evidence="1 2">
    <name type="scientific">Microbacterium profundi</name>
    <dbReference type="NCBI Taxonomy" id="450380"/>
    <lineage>
        <taxon>Bacteria</taxon>
        <taxon>Bacillati</taxon>
        <taxon>Actinomycetota</taxon>
        <taxon>Actinomycetes</taxon>
        <taxon>Micrococcales</taxon>
        <taxon>Microbacteriaceae</taxon>
        <taxon>Microbacterium</taxon>
    </lineage>
</organism>
<protein>
    <submittedName>
        <fullName evidence="1">Uncharacterized protein</fullName>
    </submittedName>
</protein>
<name>A0ABV3LDE8_9MICO</name>
<accession>A0ABV3LDE8</accession>
<evidence type="ECO:0000313" key="1">
    <source>
        <dbReference type="EMBL" id="MEW1973929.1"/>
    </source>
</evidence>
<proteinExistence type="predicted"/>
<dbReference type="EMBL" id="JBFBMH010000002">
    <property type="protein sequence ID" value="MEW1973929.1"/>
    <property type="molecule type" value="Genomic_DNA"/>
</dbReference>
<reference evidence="1 2" key="1">
    <citation type="submission" date="2024-06" db="EMBL/GenBank/DDBJ databases">
        <title>The Natural Products Discovery Center: Release of the First 8490 Sequenced Strains for Exploring Actinobacteria Biosynthetic Diversity.</title>
        <authorList>
            <person name="Kalkreuter E."/>
            <person name="Kautsar S.A."/>
            <person name="Yang D."/>
            <person name="Bader C.D."/>
            <person name="Teijaro C.N."/>
            <person name="Fluegel L."/>
            <person name="Davis C.M."/>
            <person name="Simpson J.R."/>
            <person name="Lauterbach L."/>
            <person name="Steele A.D."/>
            <person name="Gui C."/>
            <person name="Meng S."/>
            <person name="Li G."/>
            <person name="Viehrig K."/>
            <person name="Ye F."/>
            <person name="Su P."/>
            <person name="Kiefer A.F."/>
            <person name="Nichols A."/>
            <person name="Cepeda A.J."/>
            <person name="Yan W."/>
            <person name="Fan B."/>
            <person name="Jiang Y."/>
            <person name="Adhikari A."/>
            <person name="Zheng C.-J."/>
            <person name="Schuster L."/>
            <person name="Cowan T.M."/>
            <person name="Smanski M.J."/>
            <person name="Chevrette M.G."/>
            <person name="De Carvalho L.P.S."/>
            <person name="Shen B."/>
        </authorList>
    </citation>
    <scope>NUCLEOTIDE SEQUENCE [LARGE SCALE GENOMIC DNA]</scope>
    <source>
        <strain evidence="1 2">NPDC077434</strain>
    </source>
</reference>
<keyword evidence="2" id="KW-1185">Reference proteome</keyword>
<gene>
    <name evidence="1" type="ORF">AB0301_02420</name>
</gene>